<dbReference type="InterPro" id="IPR013785">
    <property type="entry name" value="Aldolase_TIM"/>
</dbReference>
<dbReference type="Pfam" id="PF13202">
    <property type="entry name" value="EF-hand_5"/>
    <property type="match status" value="2"/>
</dbReference>
<name>A0A1U7ILP3_9CYAN</name>
<feature type="active site" description="Schiff-base intermediate with substrate" evidence="11">
    <location>
        <position position="136"/>
    </location>
</feature>
<keyword evidence="9 11" id="KW-0704">Schiff base</keyword>
<dbReference type="GO" id="GO:0004801">
    <property type="term" value="F:transaldolase activity"/>
    <property type="evidence" value="ECO:0007669"/>
    <property type="project" value="UniProtKB-UniRule"/>
</dbReference>
<dbReference type="CDD" id="cd00051">
    <property type="entry name" value="EFh"/>
    <property type="match status" value="1"/>
</dbReference>
<dbReference type="GO" id="GO:0005975">
    <property type="term" value="P:carbohydrate metabolic process"/>
    <property type="evidence" value="ECO:0007669"/>
    <property type="project" value="InterPro"/>
</dbReference>
<dbReference type="InterPro" id="IPR002048">
    <property type="entry name" value="EF_hand_dom"/>
</dbReference>
<dbReference type="PROSITE" id="PS50222">
    <property type="entry name" value="EF_HAND_2"/>
    <property type="match status" value="1"/>
</dbReference>
<dbReference type="Pfam" id="PF00923">
    <property type="entry name" value="TAL_FSA"/>
    <property type="match status" value="1"/>
</dbReference>
<dbReference type="SUPFAM" id="SSF51569">
    <property type="entry name" value="Aldolase"/>
    <property type="match status" value="1"/>
</dbReference>
<dbReference type="PANTHER" id="PTHR10683:SF18">
    <property type="entry name" value="TRANSALDOLASE"/>
    <property type="match status" value="1"/>
</dbReference>
<dbReference type="Gene3D" id="3.20.20.70">
    <property type="entry name" value="Aldolase class I"/>
    <property type="match status" value="1"/>
</dbReference>
<evidence type="ECO:0000256" key="9">
    <source>
        <dbReference type="ARBA" id="ARBA00023270"/>
    </source>
</evidence>
<dbReference type="GO" id="GO:0006098">
    <property type="term" value="P:pentose-phosphate shunt"/>
    <property type="evidence" value="ECO:0007669"/>
    <property type="project" value="UniProtKB-UniRule"/>
</dbReference>
<dbReference type="GO" id="GO:0005737">
    <property type="term" value="C:cytoplasm"/>
    <property type="evidence" value="ECO:0007669"/>
    <property type="project" value="UniProtKB-SubCell"/>
</dbReference>
<evidence type="ECO:0000256" key="1">
    <source>
        <dbReference type="ARBA" id="ARBA00003518"/>
    </source>
</evidence>
<evidence type="ECO:0000256" key="10">
    <source>
        <dbReference type="ARBA" id="ARBA00048810"/>
    </source>
</evidence>
<accession>A0A1U7ILP3</accession>
<dbReference type="AlphaFoldDB" id="A0A1U7ILP3"/>
<sequence>MTKNLLEQLKEMTVVVADTGDIQAIEKFTPRDATTNPSLITAAAQMLQYQEIVDETLKQAKKDSGAGASDSQILSLAFDRLAVAFGKKILEIIPGRVSTEVDARLSYDTEGTVAKARYLISEYESAGISKDRILIKIASTWEGIRAAEILEKEGIHCNLTLLFGLHQAIACAEAGATLISPFVGRILDWYKKETGKTSYAPAEDPGVLSVTQIYNYYKKFGYKTEVMGASFRNIDEITELAGCDLLTISPGLLAELQAGTGDLPRKLDPELAAKSDMEKLSIDRATFDKMHEADRMAYEKLDEGIKGFTKALETLEKLLADRLARLEGAATLSHAAEDIFHVYDLDGDGFITREEWLGSDAVFDALDVNKDGKITAEEMGAGIGAVLQLATSQ</sequence>
<evidence type="ECO:0000256" key="2">
    <source>
        <dbReference type="ARBA" id="ARBA00004496"/>
    </source>
</evidence>
<dbReference type="CDD" id="cd00957">
    <property type="entry name" value="Transaldolase_TalAB"/>
    <property type="match status" value="1"/>
</dbReference>
<evidence type="ECO:0000256" key="12">
    <source>
        <dbReference type="RuleBase" id="RU004155"/>
    </source>
</evidence>
<dbReference type="EMBL" id="MRCE01000009">
    <property type="protein sequence ID" value="OKH38136.1"/>
    <property type="molecule type" value="Genomic_DNA"/>
</dbReference>
<comment type="similarity">
    <text evidence="4 11 12">Belongs to the transaldolase family. Type 1 subfamily.</text>
</comment>
<dbReference type="InterPro" id="IPR018225">
    <property type="entry name" value="Transaldolase_AS"/>
</dbReference>
<keyword evidence="8 11" id="KW-0570">Pentose shunt</keyword>
<dbReference type="InterPro" id="IPR011992">
    <property type="entry name" value="EF-hand-dom_pair"/>
</dbReference>
<gene>
    <name evidence="11" type="primary">tal</name>
    <name evidence="14" type="ORF">NIES2119_11310</name>
</gene>
<evidence type="ECO:0000256" key="8">
    <source>
        <dbReference type="ARBA" id="ARBA00023126"/>
    </source>
</evidence>
<dbReference type="GO" id="GO:0005509">
    <property type="term" value="F:calcium ion binding"/>
    <property type="evidence" value="ECO:0007669"/>
    <property type="project" value="InterPro"/>
</dbReference>
<dbReference type="Proteomes" id="UP000185860">
    <property type="component" value="Unassembled WGS sequence"/>
</dbReference>
<dbReference type="EC" id="2.2.1.2" evidence="5 11"/>
<evidence type="ECO:0000259" key="13">
    <source>
        <dbReference type="PROSITE" id="PS50222"/>
    </source>
</evidence>
<comment type="catalytic activity">
    <reaction evidence="10 11 12">
        <text>D-sedoheptulose 7-phosphate + D-glyceraldehyde 3-phosphate = D-erythrose 4-phosphate + beta-D-fructose 6-phosphate</text>
        <dbReference type="Rhea" id="RHEA:17053"/>
        <dbReference type="ChEBI" id="CHEBI:16897"/>
        <dbReference type="ChEBI" id="CHEBI:57483"/>
        <dbReference type="ChEBI" id="CHEBI:57634"/>
        <dbReference type="ChEBI" id="CHEBI:59776"/>
        <dbReference type="EC" id="2.2.1.2"/>
    </reaction>
</comment>
<evidence type="ECO:0000256" key="7">
    <source>
        <dbReference type="ARBA" id="ARBA00022679"/>
    </source>
</evidence>
<dbReference type="NCBIfam" id="TIGR00874">
    <property type="entry name" value="talAB"/>
    <property type="match status" value="1"/>
</dbReference>
<dbReference type="RefSeq" id="WP_073593576.1">
    <property type="nucleotide sequence ID" value="NZ_MRCE01000009.1"/>
</dbReference>
<comment type="pathway">
    <text evidence="3 11 12">Carbohydrate degradation; pentose phosphate pathway; D-glyceraldehyde 3-phosphate and beta-D-fructose 6-phosphate from D-ribose 5-phosphate and D-xylulose 5-phosphate (non-oxidative stage): step 2/3.</text>
</comment>
<dbReference type="InterPro" id="IPR004730">
    <property type="entry name" value="Transaldolase_1"/>
</dbReference>
<dbReference type="PROSITE" id="PS00958">
    <property type="entry name" value="TRANSALDOLASE_2"/>
    <property type="match status" value="1"/>
</dbReference>
<dbReference type="STRING" id="454136.NIES2119_11310"/>
<comment type="caution">
    <text evidence="14">The sequence shown here is derived from an EMBL/GenBank/DDBJ whole genome shotgun (WGS) entry which is preliminary data.</text>
</comment>
<organism evidence="14 15">
    <name type="scientific">[Phormidium ambiguum] IAM M-71</name>
    <dbReference type="NCBI Taxonomy" id="454136"/>
    <lineage>
        <taxon>Bacteria</taxon>
        <taxon>Bacillati</taxon>
        <taxon>Cyanobacteriota</taxon>
        <taxon>Cyanophyceae</taxon>
        <taxon>Oscillatoriophycideae</taxon>
        <taxon>Aerosakkonematales</taxon>
        <taxon>Aerosakkonemataceae</taxon>
        <taxon>Floridanema</taxon>
    </lineage>
</organism>
<evidence type="ECO:0000256" key="5">
    <source>
        <dbReference type="ARBA" id="ARBA00013151"/>
    </source>
</evidence>
<keyword evidence="7 11" id="KW-0808">Transferase</keyword>
<evidence type="ECO:0000313" key="14">
    <source>
        <dbReference type="EMBL" id="OKH38136.1"/>
    </source>
</evidence>
<keyword evidence="6 11" id="KW-0963">Cytoplasm</keyword>
<evidence type="ECO:0000313" key="15">
    <source>
        <dbReference type="Proteomes" id="UP000185860"/>
    </source>
</evidence>
<dbReference type="PANTHER" id="PTHR10683">
    <property type="entry name" value="TRANSALDOLASE"/>
    <property type="match status" value="1"/>
</dbReference>
<proteinExistence type="inferred from homology"/>
<dbReference type="UniPathway" id="UPA00115">
    <property type="reaction ID" value="UER00414"/>
</dbReference>
<feature type="domain" description="EF-hand" evidence="13">
    <location>
        <begin position="354"/>
        <end position="389"/>
    </location>
</feature>
<protein>
    <recommendedName>
        <fullName evidence="5 11">Transaldolase</fullName>
        <ecNumber evidence="5 11">2.2.1.2</ecNumber>
    </recommendedName>
</protein>
<dbReference type="HAMAP" id="MF_00492">
    <property type="entry name" value="Transaldolase_1"/>
    <property type="match status" value="1"/>
</dbReference>
<dbReference type="Gene3D" id="1.10.238.10">
    <property type="entry name" value="EF-hand"/>
    <property type="match status" value="1"/>
</dbReference>
<dbReference type="PROSITE" id="PS01054">
    <property type="entry name" value="TRANSALDOLASE_1"/>
    <property type="match status" value="1"/>
</dbReference>
<dbReference type="SUPFAM" id="SSF47473">
    <property type="entry name" value="EF-hand"/>
    <property type="match status" value="1"/>
</dbReference>
<dbReference type="PROSITE" id="PS00018">
    <property type="entry name" value="EF_HAND_1"/>
    <property type="match status" value="1"/>
</dbReference>
<dbReference type="InterPro" id="IPR001585">
    <property type="entry name" value="TAL/FSA"/>
</dbReference>
<dbReference type="SMART" id="SM00054">
    <property type="entry name" value="EFh"/>
    <property type="match status" value="2"/>
</dbReference>
<dbReference type="NCBIfam" id="NF008965">
    <property type="entry name" value="PRK12309.1"/>
    <property type="match status" value="1"/>
</dbReference>
<evidence type="ECO:0000256" key="11">
    <source>
        <dbReference type="HAMAP-Rule" id="MF_00492"/>
    </source>
</evidence>
<evidence type="ECO:0000256" key="4">
    <source>
        <dbReference type="ARBA" id="ARBA00008012"/>
    </source>
</evidence>
<reference evidence="14 15" key="1">
    <citation type="submission" date="2016-11" db="EMBL/GenBank/DDBJ databases">
        <title>Draft Genome Sequences of Nine Cyanobacterial Strains from Diverse Habitats.</title>
        <authorList>
            <person name="Zhu T."/>
            <person name="Hou S."/>
            <person name="Lu X."/>
            <person name="Hess W.R."/>
        </authorList>
    </citation>
    <scope>NUCLEOTIDE SEQUENCE [LARGE SCALE GENOMIC DNA]</scope>
    <source>
        <strain evidence="14 15">IAM M-71</strain>
    </source>
</reference>
<evidence type="ECO:0000256" key="6">
    <source>
        <dbReference type="ARBA" id="ARBA00022490"/>
    </source>
</evidence>
<comment type="subcellular location">
    <subcellularLocation>
        <location evidence="2 11">Cytoplasm</location>
    </subcellularLocation>
</comment>
<evidence type="ECO:0000256" key="3">
    <source>
        <dbReference type="ARBA" id="ARBA00004857"/>
    </source>
</evidence>
<dbReference type="OrthoDB" id="9807051at2"/>
<dbReference type="FunFam" id="3.20.20.70:FF:000002">
    <property type="entry name" value="Transaldolase"/>
    <property type="match status" value="1"/>
</dbReference>
<comment type="function">
    <text evidence="1 11 12">Transaldolase is important for the balance of metabolites in the pentose-phosphate pathway.</text>
</comment>
<dbReference type="InterPro" id="IPR018247">
    <property type="entry name" value="EF_Hand_1_Ca_BS"/>
</dbReference>